<feature type="compositionally biased region" description="Gly residues" evidence="1">
    <location>
        <begin position="156"/>
        <end position="174"/>
    </location>
</feature>
<accession>A0A3A2ZVS9</accession>
<feature type="region of interest" description="Disordered" evidence="1">
    <location>
        <begin position="1"/>
        <end position="21"/>
    </location>
</feature>
<dbReference type="OrthoDB" id="5421842at2759"/>
<feature type="region of interest" description="Disordered" evidence="1">
    <location>
        <begin position="121"/>
        <end position="329"/>
    </location>
</feature>
<keyword evidence="4" id="KW-1185">Reference proteome</keyword>
<feature type="transmembrane region" description="Helical" evidence="2">
    <location>
        <begin position="93"/>
        <end position="112"/>
    </location>
</feature>
<dbReference type="EMBL" id="MVGC01000022">
    <property type="protein sequence ID" value="RJE26443.1"/>
    <property type="molecule type" value="Genomic_DNA"/>
</dbReference>
<dbReference type="GO" id="GO:0000812">
    <property type="term" value="C:Swr1 complex"/>
    <property type="evidence" value="ECO:0007669"/>
    <property type="project" value="InterPro"/>
</dbReference>
<comment type="caution">
    <text evidence="3">The sequence shown here is derived from an EMBL/GenBank/DDBJ whole genome shotgun (WGS) entry which is preliminary data.</text>
</comment>
<dbReference type="STRING" id="2070753.A0A3A2ZVS9"/>
<reference evidence="4" key="1">
    <citation type="submission" date="2017-02" db="EMBL/GenBank/DDBJ databases">
        <authorList>
            <person name="Tafer H."/>
            <person name="Lopandic K."/>
        </authorList>
    </citation>
    <scope>NUCLEOTIDE SEQUENCE [LARGE SCALE GENOMIC DNA]</scope>
    <source>
        <strain evidence="4">CBS 366.77</strain>
    </source>
</reference>
<sequence length="641" mass="69566">MDGPPPPPPPHGEKPNTTHGEYRKASDLPPGNYDIFIIPPHSSGSGFLYLPSLQCHRNSFIAGSLCTLFAVLLWFTLAPILKSWYSATIASGSGMGIALLAIGVGVAGWAFGASQADNGSQRGPGFGGFGSGPGAGGASSQNQSSGTSGNYSHGSNFGGPNGGQSYRGGFGGSTHSGSQYGNQHGGPPPHAHPKAGPPPRDAAGDDWDRAREETRRKEEIRRKMEEFKRKREADAREKQRQREREEMEREFKEREKRLEKEIAEAKERAEKEAREKAQREAAEAKARQEKEEAEAKAKREKEAAEAKAKAEKEAAEKEAAAKAAAKKEADAKFNALKEAAAKKYAEKKAKDVQDAASKESASRASRTPSPKKPPFPTARTATEDDAYSFRPYDRPRRPYGTSGSSVSESSYAPSHSTAPTTPPQSHRSAYSTKDPDKIVIQGVYSFNNAFLKTPVAHLVSGQGMVTDGLVLRITTEGLFIDDDVRGVPQREWDVKAWTMKLAEVWCPQFGANQPNRQPPKSNPFRWGSSQTTPSPEESDACLANLLKVCKNTCRLASPVCFSRNGGGIGGDSAEQRGLHVLRASFRDQEGKRYVFVLQETEGWKVAIGLQRLRRGTQVRALGVSSMSMNDCKSILGNLGYI</sequence>
<feature type="region of interest" description="Disordered" evidence="1">
    <location>
        <begin position="510"/>
        <end position="533"/>
    </location>
</feature>
<evidence type="ECO:0008006" key="5">
    <source>
        <dbReference type="Google" id="ProtNLM"/>
    </source>
</evidence>
<feature type="compositionally biased region" description="Basic and acidic residues" evidence="1">
    <location>
        <begin position="342"/>
        <end position="361"/>
    </location>
</feature>
<feature type="compositionally biased region" description="Low complexity" evidence="1">
    <location>
        <begin position="138"/>
        <end position="149"/>
    </location>
</feature>
<dbReference type="PANTHER" id="PTHR28108:SF1">
    <property type="entry name" value="SWR1-COMPLEX PROTEIN 3"/>
    <property type="match status" value="1"/>
</dbReference>
<dbReference type="AlphaFoldDB" id="A0A3A2ZVS9"/>
<protein>
    <recommendedName>
        <fullName evidence="5">Trans-sialidase</fullName>
    </recommendedName>
</protein>
<feature type="compositionally biased region" description="Basic and acidic residues" evidence="1">
    <location>
        <begin position="202"/>
        <end position="329"/>
    </location>
</feature>
<feature type="region of interest" description="Disordered" evidence="1">
    <location>
        <begin position="342"/>
        <end position="431"/>
    </location>
</feature>
<evidence type="ECO:0000256" key="1">
    <source>
        <dbReference type="SAM" id="MobiDB-lite"/>
    </source>
</evidence>
<keyword evidence="2" id="KW-1133">Transmembrane helix</keyword>
<feature type="compositionally biased region" description="Pro residues" evidence="1">
    <location>
        <begin position="1"/>
        <end position="10"/>
    </location>
</feature>
<feature type="compositionally biased region" description="Gly residues" evidence="1">
    <location>
        <begin position="122"/>
        <end position="137"/>
    </location>
</feature>
<feature type="compositionally biased region" description="Basic and acidic residues" evidence="1">
    <location>
        <begin position="11"/>
        <end position="21"/>
    </location>
</feature>
<evidence type="ECO:0000313" key="3">
    <source>
        <dbReference type="EMBL" id="RJE26443.1"/>
    </source>
</evidence>
<proteinExistence type="predicted"/>
<dbReference type="PANTHER" id="PTHR28108">
    <property type="entry name" value="SWR1-COMPLEX PROTEIN 3"/>
    <property type="match status" value="1"/>
</dbReference>
<gene>
    <name evidence="3" type="ORF">PHISCL_01244</name>
</gene>
<keyword evidence="2" id="KW-0472">Membrane</keyword>
<feature type="compositionally biased region" description="Low complexity" evidence="1">
    <location>
        <begin position="402"/>
        <end position="426"/>
    </location>
</feature>
<feature type="transmembrane region" description="Helical" evidence="2">
    <location>
        <begin position="60"/>
        <end position="81"/>
    </location>
</feature>
<evidence type="ECO:0000256" key="2">
    <source>
        <dbReference type="SAM" id="Phobius"/>
    </source>
</evidence>
<dbReference type="Proteomes" id="UP000266188">
    <property type="component" value="Unassembled WGS sequence"/>
</dbReference>
<evidence type="ECO:0000313" key="4">
    <source>
        <dbReference type="Proteomes" id="UP000266188"/>
    </source>
</evidence>
<organism evidence="3 4">
    <name type="scientific">Aspergillus sclerotialis</name>
    <dbReference type="NCBI Taxonomy" id="2070753"/>
    <lineage>
        <taxon>Eukaryota</taxon>
        <taxon>Fungi</taxon>
        <taxon>Dikarya</taxon>
        <taxon>Ascomycota</taxon>
        <taxon>Pezizomycotina</taxon>
        <taxon>Eurotiomycetes</taxon>
        <taxon>Eurotiomycetidae</taxon>
        <taxon>Eurotiales</taxon>
        <taxon>Aspergillaceae</taxon>
        <taxon>Aspergillus</taxon>
        <taxon>Aspergillus subgen. Polypaecilum</taxon>
    </lineage>
</organism>
<dbReference type="GO" id="GO:0140849">
    <property type="term" value="F:ATP-dependent H2AZ histone chaperone activity"/>
    <property type="evidence" value="ECO:0007669"/>
    <property type="project" value="InterPro"/>
</dbReference>
<keyword evidence="2" id="KW-0812">Transmembrane</keyword>
<name>A0A3A2ZVS9_9EURO</name>
<feature type="compositionally biased region" description="Pro residues" evidence="1">
    <location>
        <begin position="186"/>
        <end position="200"/>
    </location>
</feature>
<dbReference type="InterPro" id="IPR037651">
    <property type="entry name" value="Swc3"/>
</dbReference>